<organism evidence="2 3">
    <name type="scientific">Flavobacterium akiainvivens</name>
    <dbReference type="NCBI Taxonomy" id="1202724"/>
    <lineage>
        <taxon>Bacteria</taxon>
        <taxon>Pseudomonadati</taxon>
        <taxon>Bacteroidota</taxon>
        <taxon>Flavobacteriia</taxon>
        <taxon>Flavobacteriales</taxon>
        <taxon>Flavobacteriaceae</taxon>
        <taxon>Flavobacterium</taxon>
    </lineage>
</organism>
<evidence type="ECO:0000313" key="3">
    <source>
        <dbReference type="Proteomes" id="UP000037755"/>
    </source>
</evidence>
<dbReference type="OrthoDB" id="1466970at2"/>
<sequence length="125" mass="14301">MKFKHRLAYYLFGLCMGGFLVAMIFNKRGQEFCYLPNCRVLKNIRSKGITYSKEALGKIDQKIATKDDIKKSLQYGDVDFGKSNTPHKGGGKTYIIEGRNFNNEDIIINITNYEHKAVLEDITKP</sequence>
<keyword evidence="3" id="KW-1185">Reference proteome</keyword>
<keyword evidence="1" id="KW-0472">Membrane</keyword>
<gene>
    <name evidence="2" type="ORF">AM493_06135</name>
</gene>
<dbReference type="Proteomes" id="UP000037755">
    <property type="component" value="Unassembled WGS sequence"/>
</dbReference>
<accession>A0A0M9VHT6</accession>
<evidence type="ECO:0000256" key="1">
    <source>
        <dbReference type="SAM" id="Phobius"/>
    </source>
</evidence>
<reference evidence="2 3" key="1">
    <citation type="submission" date="2015-08" db="EMBL/GenBank/DDBJ databases">
        <title>Whole genome sequence of Flavobacterium akiainvivens IK-1T, from decaying Wikstroemia oahuensis, an endemic Hawaiian shrub.</title>
        <authorList>
            <person name="Wan X."/>
            <person name="Hou S."/>
            <person name="Saito J."/>
            <person name="Donachie S."/>
        </authorList>
    </citation>
    <scope>NUCLEOTIDE SEQUENCE [LARGE SCALE GENOMIC DNA]</scope>
    <source>
        <strain evidence="2 3">IK-1</strain>
    </source>
</reference>
<dbReference type="AlphaFoldDB" id="A0A0M9VHT6"/>
<protein>
    <recommendedName>
        <fullName evidence="4">DUF4258 domain-containing protein</fullName>
    </recommendedName>
</protein>
<proteinExistence type="predicted"/>
<dbReference type="STRING" id="1202724.AM493_06135"/>
<comment type="caution">
    <text evidence="2">The sequence shown here is derived from an EMBL/GenBank/DDBJ whole genome shotgun (WGS) entry which is preliminary data.</text>
</comment>
<evidence type="ECO:0008006" key="4">
    <source>
        <dbReference type="Google" id="ProtNLM"/>
    </source>
</evidence>
<dbReference type="EMBL" id="LIYD01000005">
    <property type="protein sequence ID" value="KOS05659.1"/>
    <property type="molecule type" value="Genomic_DNA"/>
</dbReference>
<dbReference type="RefSeq" id="WP_054406866.1">
    <property type="nucleotide sequence ID" value="NZ_FOYA01000003.1"/>
</dbReference>
<keyword evidence="1" id="KW-0812">Transmembrane</keyword>
<feature type="transmembrane region" description="Helical" evidence="1">
    <location>
        <begin position="7"/>
        <end position="25"/>
    </location>
</feature>
<keyword evidence="1" id="KW-1133">Transmembrane helix</keyword>
<evidence type="ECO:0000313" key="2">
    <source>
        <dbReference type="EMBL" id="KOS05659.1"/>
    </source>
</evidence>
<dbReference type="PATRIC" id="fig|1202724.3.peg.1274"/>
<name>A0A0M9VHT6_9FLAO</name>